<keyword evidence="4" id="KW-1185">Reference proteome</keyword>
<dbReference type="InterPro" id="IPR002882">
    <property type="entry name" value="CofD"/>
</dbReference>
<dbReference type="OrthoDB" id="9783842at2"/>
<dbReference type="NCBIfam" id="TIGR01826">
    <property type="entry name" value="CofD_related"/>
    <property type="match status" value="1"/>
</dbReference>
<accession>A0A178M312</accession>
<proteinExistence type="inferred from homology"/>
<evidence type="ECO:0000256" key="1">
    <source>
        <dbReference type="ARBA" id="ARBA00022490"/>
    </source>
</evidence>
<dbReference type="GO" id="GO:0005737">
    <property type="term" value="C:cytoplasm"/>
    <property type="evidence" value="ECO:0007669"/>
    <property type="project" value="UniProtKB-SubCell"/>
</dbReference>
<protein>
    <recommendedName>
        <fullName evidence="2">Putative gluconeogenesis factor</fullName>
    </recommendedName>
</protein>
<dbReference type="EMBL" id="LWQS01000088">
    <property type="protein sequence ID" value="OAN41252.1"/>
    <property type="molecule type" value="Genomic_DNA"/>
</dbReference>
<dbReference type="GO" id="GO:0008360">
    <property type="term" value="P:regulation of cell shape"/>
    <property type="evidence" value="ECO:0007669"/>
    <property type="project" value="UniProtKB-UniRule"/>
</dbReference>
<dbReference type="Pfam" id="PF01933">
    <property type="entry name" value="CofD"/>
    <property type="match status" value="1"/>
</dbReference>
<sequence>MSQPDLPSLRLVALGGGGGSAQVLLGARPFFAGRTAIIAVTDSGRSTGAARMIADIPAPGDLRNLLATLAADPDSPLARLMQYRLRSSALPLLDGMAVGNLILAGLAQMEGDLATAVAMARQMLACPEQVLPVSTANTRLCAELADGRIVVEEAAVRALGKPPIRRLFLDPPAAAHPPALEAIAAADLVVIGPGSFYTSLLATLCFDGVVEALRATPATVVFVCNTTTQPGQTDGMTIADHVARLVEVLGPGVLDVALINDANALHPAVAARYSAAGLHPLLVTDADRQAIRTLGVEPLVRELAESDPGPRELWNKADTIRHDPQTLGLALWKIALDRAG</sequence>
<dbReference type="AlphaFoldDB" id="A0A178M312"/>
<comment type="similarity">
    <text evidence="2">Belongs to the gluconeogenesis factor family.</text>
</comment>
<comment type="subcellular location">
    <subcellularLocation>
        <location evidence="2">Cytoplasm</location>
    </subcellularLocation>
</comment>
<reference evidence="3 4" key="1">
    <citation type="submission" date="2016-04" db="EMBL/GenBank/DDBJ databases">
        <title>Chloroflexus islandicus sp. nov., a thermophilic filamentous anoxygenic phototrophic bacterium from geyser Strokkur (Iceland).</title>
        <authorList>
            <person name="Gaisin V.A."/>
            <person name="Kalashnikov A.M."/>
            <person name="Sukhacheva M.V."/>
            <person name="Grouzdev D.S."/>
            <person name="Ivanov T.M."/>
            <person name="Kuznetsov B."/>
            <person name="Gorlenko V.M."/>
        </authorList>
    </citation>
    <scope>NUCLEOTIDE SEQUENCE [LARGE SCALE GENOMIC DNA]</scope>
    <source>
        <strain evidence="4">isl-2</strain>
    </source>
</reference>
<dbReference type="InterPro" id="IPR010119">
    <property type="entry name" value="Gluconeogen_factor"/>
</dbReference>
<evidence type="ECO:0000313" key="3">
    <source>
        <dbReference type="EMBL" id="OAN41252.1"/>
    </source>
</evidence>
<dbReference type="PANTHER" id="PTHR30135:SF3">
    <property type="entry name" value="GLUCONEOGENESIS FACTOR-RELATED"/>
    <property type="match status" value="1"/>
</dbReference>
<dbReference type="GO" id="GO:0043743">
    <property type="term" value="F:LPPG:FO 2-phospho-L-lactate transferase activity"/>
    <property type="evidence" value="ECO:0007669"/>
    <property type="project" value="InterPro"/>
</dbReference>
<dbReference type="PANTHER" id="PTHR30135">
    <property type="entry name" value="UNCHARACTERIZED PROTEIN YVCK-RELATED"/>
    <property type="match status" value="1"/>
</dbReference>
<gene>
    <name evidence="3" type="ORF">A6A03_19070</name>
</gene>
<name>A0A178M312_9CHLR</name>
<keyword evidence="1 2" id="KW-0963">Cytoplasm</keyword>
<comment type="function">
    <text evidence="2">Required for morphogenesis under gluconeogenic growth conditions.</text>
</comment>
<dbReference type="Proteomes" id="UP000078287">
    <property type="component" value="Unassembled WGS sequence"/>
</dbReference>
<dbReference type="Gene3D" id="3.40.50.10680">
    <property type="entry name" value="CofD-like domains"/>
    <property type="match status" value="1"/>
</dbReference>
<dbReference type="CDD" id="cd07187">
    <property type="entry name" value="YvcK_like"/>
    <property type="match status" value="1"/>
</dbReference>
<dbReference type="SUPFAM" id="SSF142338">
    <property type="entry name" value="CofD-like"/>
    <property type="match status" value="1"/>
</dbReference>
<dbReference type="RefSeq" id="WP_066790654.1">
    <property type="nucleotide sequence ID" value="NZ_LWQS01000088.1"/>
</dbReference>
<comment type="caution">
    <text evidence="3">The sequence shown here is derived from an EMBL/GenBank/DDBJ whole genome shotgun (WGS) entry which is preliminary data.</text>
</comment>
<dbReference type="InterPro" id="IPR038136">
    <property type="entry name" value="CofD-like_dom_sf"/>
</dbReference>
<evidence type="ECO:0000256" key="2">
    <source>
        <dbReference type="HAMAP-Rule" id="MF_00973"/>
    </source>
</evidence>
<evidence type="ECO:0000313" key="4">
    <source>
        <dbReference type="Proteomes" id="UP000078287"/>
    </source>
</evidence>
<organism evidence="3 4">
    <name type="scientific">Chloroflexus islandicus</name>
    <dbReference type="NCBI Taxonomy" id="1707952"/>
    <lineage>
        <taxon>Bacteria</taxon>
        <taxon>Bacillati</taxon>
        <taxon>Chloroflexota</taxon>
        <taxon>Chloroflexia</taxon>
        <taxon>Chloroflexales</taxon>
        <taxon>Chloroflexineae</taxon>
        <taxon>Chloroflexaceae</taxon>
        <taxon>Chloroflexus</taxon>
    </lineage>
</organism>
<dbReference type="STRING" id="1707952.A6A03_19070"/>
<dbReference type="HAMAP" id="MF_00973">
    <property type="entry name" value="Gluconeogen_factor"/>
    <property type="match status" value="1"/>
</dbReference>